<comment type="caution">
    <text evidence="4">The sequence shown here is derived from an EMBL/GenBank/DDBJ whole genome shotgun (WGS) entry which is preliminary data.</text>
</comment>
<accession>A0A398D4R3</accession>
<dbReference type="EC" id="2.3.1.8" evidence="4"/>
<reference evidence="4 5" key="1">
    <citation type="submission" date="2018-09" db="EMBL/GenBank/DDBJ databases">
        <title>Discovery and Ecogenomic Context for Candidatus Cryosericales, a Global Caldiserica Order Active in Thawing Permafrost.</title>
        <authorList>
            <person name="Martinez M.A."/>
            <person name="Woodcroft B.J."/>
            <person name="Ignacio Espinoza J.C."/>
            <person name="Zayed A."/>
            <person name="Singleton C.M."/>
            <person name="Boyd J."/>
            <person name="Li Y.-F."/>
            <person name="Purvine S."/>
            <person name="Maughan H."/>
            <person name="Hodgkins S.B."/>
            <person name="Anderson D."/>
            <person name="Sederholm M."/>
            <person name="Temperton B."/>
            <person name="Saleska S.R."/>
            <person name="Tyson G.W."/>
            <person name="Rich V.I."/>
        </authorList>
    </citation>
    <scope>NUCLEOTIDE SEQUENCE [LARGE SCALE GENOMIC DNA]</scope>
    <source>
        <strain evidence="4 5">SMC5</strain>
    </source>
</reference>
<evidence type="ECO:0000313" key="5">
    <source>
        <dbReference type="Proteomes" id="UP000266489"/>
    </source>
</evidence>
<keyword evidence="1 4" id="KW-0808">Transferase</keyword>
<dbReference type="InterPro" id="IPR002505">
    <property type="entry name" value="PTA_PTB"/>
</dbReference>
<evidence type="ECO:0000256" key="2">
    <source>
        <dbReference type="ARBA" id="ARBA00023315"/>
    </source>
</evidence>
<evidence type="ECO:0000256" key="1">
    <source>
        <dbReference type="ARBA" id="ARBA00022679"/>
    </source>
</evidence>
<dbReference type="EMBL" id="QXIU01000245">
    <property type="protein sequence ID" value="RIE07307.1"/>
    <property type="molecule type" value="Genomic_DNA"/>
</dbReference>
<dbReference type="PANTHER" id="PTHR43356:SF2">
    <property type="entry name" value="PHOSPHATE ACETYLTRANSFERASE"/>
    <property type="match status" value="1"/>
</dbReference>
<dbReference type="RefSeq" id="WP_119088303.1">
    <property type="nucleotide sequence ID" value="NZ_QXIU01000245.1"/>
</dbReference>
<dbReference type="GO" id="GO:0008959">
    <property type="term" value="F:phosphate acetyltransferase activity"/>
    <property type="evidence" value="ECO:0007669"/>
    <property type="project" value="UniProtKB-EC"/>
</dbReference>
<proteinExistence type="predicted"/>
<dbReference type="PANTHER" id="PTHR43356">
    <property type="entry name" value="PHOSPHATE ACETYLTRANSFERASE"/>
    <property type="match status" value="1"/>
</dbReference>
<gene>
    <name evidence="4" type="ORF">SMC5_09960</name>
</gene>
<protein>
    <submittedName>
        <fullName evidence="4">Phosphate acetyltransferase</fullName>
        <ecNumber evidence="4">2.3.1.8</ecNumber>
    </submittedName>
</protein>
<dbReference type="Gene3D" id="3.40.718.10">
    <property type="entry name" value="Isopropylmalate Dehydrogenase"/>
    <property type="match status" value="1"/>
</dbReference>
<dbReference type="SUPFAM" id="SSF53659">
    <property type="entry name" value="Isocitrate/Isopropylmalate dehydrogenase-like"/>
    <property type="match status" value="1"/>
</dbReference>
<dbReference type="AlphaFoldDB" id="A0A398D4R3"/>
<dbReference type="Proteomes" id="UP000266489">
    <property type="component" value="Unassembled WGS sequence"/>
</dbReference>
<sequence>MKRDSDAFADCVHRAETLKGDFRVALVCPDAETARMASLAKERGVAEPIAFGTQNVAGIETRVVGSPEEAVEGAVELCLQGGADTIMKGLLNTHTFLKAIVKSPFKTGYITHCSVLAIPGFEKPVVVSDGTVTPFPNLAQKVEITRNAIRCAQLLGKNVVNVAVLSANELILPGIPSGNDAAILCKMAERGQIASAVIDGPMALDSAFSKEACEKKGLHFAFEPPADVLIAPDLESAAMFIKSMVHLAGAQVAGVLWGTRNPVVLTSRADSERAKYVSLCLCKLAVSRQ</sequence>
<evidence type="ECO:0000313" key="4">
    <source>
        <dbReference type="EMBL" id="RIE07307.1"/>
    </source>
</evidence>
<organism evidence="4 5">
    <name type="scientific">Candidatus Cryosericum odellii</name>
    <dbReference type="NCBI Taxonomy" id="2290917"/>
    <lineage>
        <taxon>Bacteria</taxon>
        <taxon>Pseudomonadati</taxon>
        <taxon>Caldisericota/Cryosericota group</taxon>
        <taxon>Candidatus Cryosericota</taxon>
        <taxon>Candidatus Cryosericia</taxon>
        <taxon>Candidatus Cryosericales</taxon>
        <taxon>Candidatus Cryosericaceae</taxon>
        <taxon>Candidatus Cryosericum</taxon>
    </lineage>
</organism>
<dbReference type="OrthoDB" id="9774179at2"/>
<keyword evidence="2 4" id="KW-0012">Acyltransferase</keyword>
<evidence type="ECO:0000259" key="3">
    <source>
        <dbReference type="Pfam" id="PF01515"/>
    </source>
</evidence>
<name>A0A398D4R3_9BACT</name>
<feature type="domain" description="Phosphate acetyl/butaryl transferase" evidence="3">
    <location>
        <begin position="73"/>
        <end position="275"/>
    </location>
</feature>
<dbReference type="Pfam" id="PF01515">
    <property type="entry name" value="PTA_PTB"/>
    <property type="match status" value="1"/>
</dbReference>
<dbReference type="InterPro" id="IPR050500">
    <property type="entry name" value="Phos_Acetyltrans/Butyryltrans"/>
</dbReference>